<sequence>MADDISLEESRKIMSVATDMRPDENVHHDPAMSPAPVPTGRPVSAAESARIMALATDIRPLENIHANDVDEGDED</sequence>
<reference evidence="2" key="1">
    <citation type="journal article" date="2014" name="Int. J. Syst. Evol. Microbiol.">
        <title>Complete genome sequence of Corynebacterium casei LMG S-19264T (=DSM 44701T), isolated from a smear-ripened cheese.</title>
        <authorList>
            <consortium name="US DOE Joint Genome Institute (JGI-PGF)"/>
            <person name="Walter F."/>
            <person name="Albersmeier A."/>
            <person name="Kalinowski J."/>
            <person name="Ruckert C."/>
        </authorList>
    </citation>
    <scope>NUCLEOTIDE SEQUENCE</scope>
    <source>
        <strain evidence="2">CGMCC 1.15095</strain>
    </source>
</reference>
<evidence type="ECO:0000256" key="1">
    <source>
        <dbReference type="SAM" id="MobiDB-lite"/>
    </source>
</evidence>
<protein>
    <submittedName>
        <fullName evidence="2">Uncharacterized protein</fullName>
    </submittedName>
</protein>
<proteinExistence type="predicted"/>
<dbReference type="Proteomes" id="UP000608154">
    <property type="component" value="Unassembled WGS sequence"/>
</dbReference>
<feature type="compositionally biased region" description="Basic and acidic residues" evidence="1">
    <location>
        <begin position="20"/>
        <end position="30"/>
    </location>
</feature>
<dbReference type="EMBL" id="BMHK01000013">
    <property type="protein sequence ID" value="GGC03206.1"/>
    <property type="molecule type" value="Genomic_DNA"/>
</dbReference>
<reference evidence="2" key="2">
    <citation type="submission" date="2020-09" db="EMBL/GenBank/DDBJ databases">
        <authorList>
            <person name="Sun Q."/>
            <person name="Zhou Y."/>
        </authorList>
    </citation>
    <scope>NUCLEOTIDE SEQUENCE</scope>
    <source>
        <strain evidence="2">CGMCC 1.15095</strain>
    </source>
</reference>
<evidence type="ECO:0000313" key="2">
    <source>
        <dbReference type="EMBL" id="GGC03206.1"/>
    </source>
</evidence>
<dbReference type="RefSeq" id="WP_188771471.1">
    <property type="nucleotide sequence ID" value="NZ_BMHK01000013.1"/>
</dbReference>
<evidence type="ECO:0000313" key="3">
    <source>
        <dbReference type="Proteomes" id="UP000608154"/>
    </source>
</evidence>
<feature type="region of interest" description="Disordered" evidence="1">
    <location>
        <begin position="19"/>
        <end position="44"/>
    </location>
</feature>
<organism evidence="2 3">
    <name type="scientific">Novosphingobium endophyticum</name>
    <dbReference type="NCBI Taxonomy" id="1955250"/>
    <lineage>
        <taxon>Bacteria</taxon>
        <taxon>Pseudomonadati</taxon>
        <taxon>Pseudomonadota</taxon>
        <taxon>Alphaproteobacteria</taxon>
        <taxon>Sphingomonadales</taxon>
        <taxon>Sphingomonadaceae</taxon>
        <taxon>Novosphingobium</taxon>
    </lineage>
</organism>
<gene>
    <name evidence="2" type="ORF">GCM10011494_22090</name>
</gene>
<dbReference type="AlphaFoldDB" id="A0A916TTH3"/>
<accession>A0A916TTH3</accession>
<name>A0A916TTH3_9SPHN</name>
<keyword evidence="3" id="KW-1185">Reference proteome</keyword>
<comment type="caution">
    <text evidence="2">The sequence shown here is derived from an EMBL/GenBank/DDBJ whole genome shotgun (WGS) entry which is preliminary data.</text>
</comment>